<dbReference type="STRING" id="4829.A0A168PCC9"/>
<organism evidence="9">
    <name type="scientific">Absidia glauca</name>
    <name type="common">Pin mould</name>
    <dbReference type="NCBI Taxonomy" id="4829"/>
    <lineage>
        <taxon>Eukaryota</taxon>
        <taxon>Fungi</taxon>
        <taxon>Fungi incertae sedis</taxon>
        <taxon>Mucoromycota</taxon>
        <taxon>Mucoromycotina</taxon>
        <taxon>Mucoromycetes</taxon>
        <taxon>Mucorales</taxon>
        <taxon>Cunninghamellaceae</taxon>
        <taxon>Absidia</taxon>
    </lineage>
</organism>
<dbReference type="InterPro" id="IPR000679">
    <property type="entry name" value="Znf_GATA"/>
</dbReference>
<evidence type="ECO:0000256" key="2">
    <source>
        <dbReference type="ARBA" id="ARBA00022723"/>
    </source>
</evidence>
<dbReference type="AlphaFoldDB" id="A0A168PCC9"/>
<feature type="domain" description="GATA-type" evidence="8">
    <location>
        <begin position="136"/>
        <end position="192"/>
    </location>
</feature>
<dbReference type="SUPFAM" id="SSF57716">
    <property type="entry name" value="Glucocorticoid receptor-like (DNA-binding domain)"/>
    <property type="match status" value="1"/>
</dbReference>
<dbReference type="CDD" id="cd00202">
    <property type="entry name" value="ZnF_GATA"/>
    <property type="match status" value="1"/>
</dbReference>
<dbReference type="GO" id="GO:0005634">
    <property type="term" value="C:nucleus"/>
    <property type="evidence" value="ECO:0007669"/>
    <property type="project" value="UniProtKB-SubCell"/>
</dbReference>
<reference evidence="9" key="1">
    <citation type="submission" date="2016-04" db="EMBL/GenBank/DDBJ databases">
        <authorList>
            <person name="Evans L.H."/>
            <person name="Alamgir A."/>
            <person name="Owens N."/>
            <person name="Weber N.D."/>
            <person name="Virtaneva K."/>
            <person name="Barbian K."/>
            <person name="Babar A."/>
            <person name="Rosenke K."/>
        </authorList>
    </citation>
    <scope>NUCLEOTIDE SEQUENCE [LARGE SCALE GENOMIC DNA]</scope>
    <source>
        <strain evidence="9">CBS 101.48</strain>
    </source>
</reference>
<dbReference type="OrthoDB" id="515401at2759"/>
<evidence type="ECO:0000256" key="5">
    <source>
        <dbReference type="ARBA" id="ARBA00023242"/>
    </source>
</evidence>
<dbReference type="GO" id="GO:0008270">
    <property type="term" value="F:zinc ion binding"/>
    <property type="evidence" value="ECO:0007669"/>
    <property type="project" value="UniProtKB-KW"/>
</dbReference>
<evidence type="ECO:0000256" key="3">
    <source>
        <dbReference type="ARBA" id="ARBA00022771"/>
    </source>
</evidence>
<evidence type="ECO:0000256" key="4">
    <source>
        <dbReference type="ARBA" id="ARBA00022833"/>
    </source>
</evidence>
<keyword evidence="3 6" id="KW-0863">Zinc-finger</keyword>
<evidence type="ECO:0000256" key="7">
    <source>
        <dbReference type="SAM" id="MobiDB-lite"/>
    </source>
</evidence>
<gene>
    <name evidence="9" type="primary">ABSGL_07903.1 scaffold 9181</name>
</gene>
<dbReference type="PANTHER" id="PTHR10071">
    <property type="entry name" value="TRANSCRIPTION FACTOR GATA FAMILY MEMBER"/>
    <property type="match status" value="1"/>
</dbReference>
<dbReference type="PANTHER" id="PTHR10071:SF281">
    <property type="entry name" value="BOX A-BINDING FACTOR-RELATED"/>
    <property type="match status" value="1"/>
</dbReference>
<dbReference type="Pfam" id="PF00320">
    <property type="entry name" value="GATA"/>
    <property type="match status" value="1"/>
</dbReference>
<evidence type="ECO:0000256" key="1">
    <source>
        <dbReference type="ARBA" id="ARBA00004123"/>
    </source>
</evidence>
<evidence type="ECO:0000313" key="9">
    <source>
        <dbReference type="EMBL" id="SAM02140.1"/>
    </source>
</evidence>
<dbReference type="InterPro" id="IPR013088">
    <property type="entry name" value="Znf_NHR/GATA"/>
</dbReference>
<name>A0A168PCC9_ABSGL</name>
<proteinExistence type="predicted"/>
<comment type="subcellular location">
    <subcellularLocation>
        <location evidence="1">Nucleus</location>
    </subcellularLocation>
</comment>
<evidence type="ECO:0000256" key="6">
    <source>
        <dbReference type="PROSITE-ProRule" id="PRU00094"/>
    </source>
</evidence>
<keyword evidence="2" id="KW-0479">Metal-binding</keyword>
<dbReference type="Proteomes" id="UP000078561">
    <property type="component" value="Unassembled WGS sequence"/>
</dbReference>
<evidence type="ECO:0000259" key="8">
    <source>
        <dbReference type="PROSITE" id="PS50114"/>
    </source>
</evidence>
<dbReference type="EMBL" id="LT553674">
    <property type="protein sequence ID" value="SAM02140.1"/>
    <property type="molecule type" value="Genomic_DNA"/>
</dbReference>
<sequence length="296" mass="33302">MTSTEDYLLSPDLFFEQDHQTGLAHLFSDSAFPSPALTNTDSLPSPTTSLDSQMSPLDGPLDEQTLAALMFAYNQQQQPCELDLNQFVTFEEDTTTLVPAVKKEAMFEAIPAIESIPVDTTATATTTKSTTKKARTPRQLECFNCHVTKTPLWRRTPDRAHSLCNACGLYYKQYGAHRPLHVRQKQQVVVTPPPPMDPAALLMMHNNNSKDLKPLVARKPLLLPAIHSTTGNKRSHDDSVDGEEEEMMMNKKQKDLTEEDDRFKGLLARMNQDQMHGFLDMLERRCVILRSVLAQS</sequence>
<dbReference type="InterPro" id="IPR039355">
    <property type="entry name" value="Transcription_factor_GATA"/>
</dbReference>
<keyword evidence="10" id="KW-1185">Reference proteome</keyword>
<dbReference type="OMA" id="RCSEEME"/>
<dbReference type="Gene3D" id="3.30.50.10">
    <property type="entry name" value="Erythroid Transcription Factor GATA-1, subunit A"/>
    <property type="match status" value="1"/>
</dbReference>
<dbReference type="GO" id="GO:0000122">
    <property type="term" value="P:negative regulation of transcription by RNA polymerase II"/>
    <property type="evidence" value="ECO:0007669"/>
    <property type="project" value="TreeGrafter"/>
</dbReference>
<dbReference type="SMART" id="SM00401">
    <property type="entry name" value="ZnF_GATA"/>
    <property type="match status" value="1"/>
</dbReference>
<dbReference type="GO" id="GO:0000981">
    <property type="term" value="F:DNA-binding transcription factor activity, RNA polymerase II-specific"/>
    <property type="evidence" value="ECO:0007669"/>
    <property type="project" value="TreeGrafter"/>
</dbReference>
<dbReference type="GO" id="GO:0000978">
    <property type="term" value="F:RNA polymerase II cis-regulatory region sequence-specific DNA binding"/>
    <property type="evidence" value="ECO:0007669"/>
    <property type="project" value="TreeGrafter"/>
</dbReference>
<accession>A0A168PCC9</accession>
<dbReference type="GO" id="GO:0045944">
    <property type="term" value="P:positive regulation of transcription by RNA polymerase II"/>
    <property type="evidence" value="ECO:0007669"/>
    <property type="project" value="TreeGrafter"/>
</dbReference>
<dbReference type="PROSITE" id="PS50114">
    <property type="entry name" value="GATA_ZN_FINGER_2"/>
    <property type="match status" value="1"/>
</dbReference>
<feature type="region of interest" description="Disordered" evidence="7">
    <location>
        <begin position="226"/>
        <end position="257"/>
    </location>
</feature>
<dbReference type="InParanoid" id="A0A168PCC9"/>
<evidence type="ECO:0000313" key="10">
    <source>
        <dbReference type="Proteomes" id="UP000078561"/>
    </source>
</evidence>
<keyword evidence="4" id="KW-0862">Zinc</keyword>
<keyword evidence="5" id="KW-0539">Nucleus</keyword>
<protein>
    <recommendedName>
        <fullName evidence="8">GATA-type domain-containing protein</fullName>
    </recommendedName>
</protein>
<feature type="compositionally biased region" description="Basic and acidic residues" evidence="7">
    <location>
        <begin position="248"/>
        <end position="257"/>
    </location>
</feature>